<comment type="caution">
    <text evidence="2">The sequence shown here is derived from an EMBL/GenBank/DDBJ whole genome shotgun (WGS) entry which is preliminary data.</text>
</comment>
<accession>A0A9P6JQE2</accession>
<name>A0A9P6JQE2_9AGAR</name>
<gene>
    <name evidence="2" type="ORF">CPB83DRAFT_298015</name>
</gene>
<dbReference type="Proteomes" id="UP000807306">
    <property type="component" value="Unassembled WGS sequence"/>
</dbReference>
<feature type="signal peptide" evidence="1">
    <location>
        <begin position="1"/>
        <end position="20"/>
    </location>
</feature>
<evidence type="ECO:0000313" key="2">
    <source>
        <dbReference type="EMBL" id="KAF9528768.1"/>
    </source>
</evidence>
<reference evidence="2" key="1">
    <citation type="submission" date="2020-11" db="EMBL/GenBank/DDBJ databases">
        <authorList>
            <consortium name="DOE Joint Genome Institute"/>
            <person name="Ahrendt S."/>
            <person name="Riley R."/>
            <person name="Andreopoulos W."/>
            <person name="Labutti K."/>
            <person name="Pangilinan J."/>
            <person name="Ruiz-Duenas F.J."/>
            <person name="Barrasa J.M."/>
            <person name="Sanchez-Garcia M."/>
            <person name="Camarero S."/>
            <person name="Miyauchi S."/>
            <person name="Serrano A."/>
            <person name="Linde D."/>
            <person name="Babiker R."/>
            <person name="Drula E."/>
            <person name="Ayuso-Fernandez I."/>
            <person name="Pacheco R."/>
            <person name="Padilla G."/>
            <person name="Ferreira P."/>
            <person name="Barriuso J."/>
            <person name="Kellner H."/>
            <person name="Castanera R."/>
            <person name="Alfaro M."/>
            <person name="Ramirez L."/>
            <person name="Pisabarro A.G."/>
            <person name="Kuo A."/>
            <person name="Tritt A."/>
            <person name="Lipzen A."/>
            <person name="He G."/>
            <person name="Yan M."/>
            <person name="Ng V."/>
            <person name="Cullen D."/>
            <person name="Martin F."/>
            <person name="Rosso M.-N."/>
            <person name="Henrissat B."/>
            <person name="Hibbett D."/>
            <person name="Martinez A.T."/>
            <person name="Grigoriev I.V."/>
        </authorList>
    </citation>
    <scope>NUCLEOTIDE SEQUENCE</scope>
    <source>
        <strain evidence="2">CBS 506.95</strain>
    </source>
</reference>
<keyword evidence="1" id="KW-0732">Signal</keyword>
<feature type="chain" id="PRO_5040154016" evidence="1">
    <location>
        <begin position="21"/>
        <end position="71"/>
    </location>
</feature>
<keyword evidence="3" id="KW-1185">Reference proteome</keyword>
<evidence type="ECO:0000313" key="3">
    <source>
        <dbReference type="Proteomes" id="UP000807306"/>
    </source>
</evidence>
<evidence type="ECO:0000256" key="1">
    <source>
        <dbReference type="SAM" id="SignalP"/>
    </source>
</evidence>
<sequence length="71" mass="7242">MKFAISTLITALVVLVQVSAEPIPTPQTSQALHCNGPDGFVCPTGFRCCGPFLGGVGGTCFQGTTGLCPDI</sequence>
<organism evidence="2 3">
    <name type="scientific">Crepidotus variabilis</name>
    <dbReference type="NCBI Taxonomy" id="179855"/>
    <lineage>
        <taxon>Eukaryota</taxon>
        <taxon>Fungi</taxon>
        <taxon>Dikarya</taxon>
        <taxon>Basidiomycota</taxon>
        <taxon>Agaricomycotina</taxon>
        <taxon>Agaricomycetes</taxon>
        <taxon>Agaricomycetidae</taxon>
        <taxon>Agaricales</taxon>
        <taxon>Agaricineae</taxon>
        <taxon>Crepidotaceae</taxon>
        <taxon>Crepidotus</taxon>
    </lineage>
</organism>
<protein>
    <submittedName>
        <fullName evidence="2">Uncharacterized protein</fullName>
    </submittedName>
</protein>
<dbReference type="AlphaFoldDB" id="A0A9P6JQE2"/>
<dbReference type="EMBL" id="MU157850">
    <property type="protein sequence ID" value="KAF9528768.1"/>
    <property type="molecule type" value="Genomic_DNA"/>
</dbReference>
<dbReference type="OrthoDB" id="3026402at2759"/>
<proteinExistence type="predicted"/>